<gene>
    <name evidence="1" type="ORF">L3Q82_022328</name>
</gene>
<name>A0ACB8X0H2_9TELE</name>
<dbReference type="Proteomes" id="UP000831701">
    <property type="component" value="Chromosome 4"/>
</dbReference>
<accession>A0ACB8X0H2</accession>
<feature type="non-terminal residue" evidence="1">
    <location>
        <position position="540"/>
    </location>
</feature>
<sequence length="540" mass="60276">MPATWASGPCCLRKESKKFLLRTDHASLTWLLNFKEPEGQLGRWLETLQDYNFEVRHWAGHLHVNTGALSQRPCEGEDCKYCQRIEEQDTAAPRVAALREISVVDDGSPPDSSSGRPQASPMNHNHCSESIDPEQLRHDQSQDPVLSRVQDWVGAGQRPEWPAVSALDTELKAFYSQWSSLVSCGGLLHRRWQTPGGKRDVLQLLVPHRLRPRVLQFVHGSVGAGHFGITKTLLCLGSRFYWPGCRQDVELYVHQCDTCTAKKRPTQCSHASLQQYQVGAPKERVAVNILGPFLTTEQGNRYILVAMDYFTKWPEAYAVPDQSSTATVENVVNEMFCHFGVPEELHSEQGLNFEAQVFTEIRRWLGIKKTRTTPLHPQSDGLVECFNRTLATQLAILTNHQQPDWDLHLPLVLWAYQMAVQGSIRCTPTVLMFGHDLCTPVDLIFGPPPEPEVEGEPGLDYLYHLRERLQEVHNLTRQTLADAGVRQKLSGLSDGVSSPNTSGTLLWTHGLLGTANQLGGGCVACWGSVGGVSQVPRVLC</sequence>
<evidence type="ECO:0000313" key="2">
    <source>
        <dbReference type="Proteomes" id="UP000831701"/>
    </source>
</evidence>
<organism evidence="1 2">
    <name type="scientific">Scortum barcoo</name>
    <name type="common">barcoo grunter</name>
    <dbReference type="NCBI Taxonomy" id="214431"/>
    <lineage>
        <taxon>Eukaryota</taxon>
        <taxon>Metazoa</taxon>
        <taxon>Chordata</taxon>
        <taxon>Craniata</taxon>
        <taxon>Vertebrata</taxon>
        <taxon>Euteleostomi</taxon>
        <taxon>Actinopterygii</taxon>
        <taxon>Neopterygii</taxon>
        <taxon>Teleostei</taxon>
        <taxon>Neoteleostei</taxon>
        <taxon>Acanthomorphata</taxon>
        <taxon>Eupercaria</taxon>
        <taxon>Centrarchiformes</taxon>
        <taxon>Terapontoidei</taxon>
        <taxon>Terapontidae</taxon>
        <taxon>Scortum</taxon>
    </lineage>
</organism>
<protein>
    <submittedName>
        <fullName evidence="1">Uncharacterized protein</fullName>
    </submittedName>
</protein>
<proteinExistence type="predicted"/>
<comment type="caution">
    <text evidence="1">The sequence shown here is derived from an EMBL/GenBank/DDBJ whole genome shotgun (WGS) entry which is preliminary data.</text>
</comment>
<evidence type="ECO:0000313" key="1">
    <source>
        <dbReference type="EMBL" id="KAI3373745.1"/>
    </source>
</evidence>
<reference evidence="1" key="1">
    <citation type="submission" date="2022-04" db="EMBL/GenBank/DDBJ databases">
        <title>Jade perch genome.</title>
        <authorList>
            <person name="Chao B."/>
        </authorList>
    </citation>
    <scope>NUCLEOTIDE SEQUENCE</scope>
    <source>
        <strain evidence="1">CB-2022</strain>
    </source>
</reference>
<dbReference type="EMBL" id="CM041534">
    <property type="protein sequence ID" value="KAI3373745.1"/>
    <property type="molecule type" value="Genomic_DNA"/>
</dbReference>
<keyword evidence="2" id="KW-1185">Reference proteome</keyword>